<keyword evidence="9" id="KW-0325">Glycoprotein</keyword>
<evidence type="ECO:0000256" key="4">
    <source>
        <dbReference type="ARBA" id="ARBA00022989"/>
    </source>
</evidence>
<evidence type="ECO:0000256" key="2">
    <source>
        <dbReference type="ARBA" id="ARBA00022475"/>
    </source>
</evidence>
<evidence type="ECO:0000259" key="13">
    <source>
        <dbReference type="PROSITE" id="PS50262"/>
    </source>
</evidence>
<feature type="transmembrane region" description="Helical" evidence="12">
    <location>
        <begin position="31"/>
        <end position="55"/>
    </location>
</feature>
<dbReference type="Gene3D" id="1.20.1070.10">
    <property type="entry name" value="Rhodopsin 7-helix transmembrane proteins"/>
    <property type="match status" value="1"/>
</dbReference>
<evidence type="ECO:0000256" key="8">
    <source>
        <dbReference type="ARBA" id="ARBA00023170"/>
    </source>
</evidence>
<name>A0A672L606_SINGR</name>
<evidence type="ECO:0000313" key="15">
    <source>
        <dbReference type="Proteomes" id="UP000472262"/>
    </source>
</evidence>
<dbReference type="Pfam" id="PF00001">
    <property type="entry name" value="7tm_1"/>
    <property type="match status" value="1"/>
</dbReference>
<keyword evidence="3 11" id="KW-0812">Transmembrane</keyword>
<dbReference type="PANTHER" id="PTHR24249:SF381">
    <property type="entry name" value="TRACE AMINE ASSOCIATED RECEPTOR 19P-RELATED"/>
    <property type="match status" value="1"/>
</dbReference>
<evidence type="ECO:0000256" key="6">
    <source>
        <dbReference type="ARBA" id="ARBA00023136"/>
    </source>
</evidence>
<dbReference type="GO" id="GO:0001594">
    <property type="term" value="F:trace-amine receptor activity"/>
    <property type="evidence" value="ECO:0007669"/>
    <property type="project" value="InterPro"/>
</dbReference>
<reference evidence="14" key="2">
    <citation type="submission" date="2025-09" db="UniProtKB">
        <authorList>
            <consortium name="Ensembl"/>
        </authorList>
    </citation>
    <scope>IDENTIFICATION</scope>
</reference>
<evidence type="ECO:0000256" key="1">
    <source>
        <dbReference type="ARBA" id="ARBA00004651"/>
    </source>
</evidence>
<dbReference type="SMART" id="SM01381">
    <property type="entry name" value="7TM_GPCR_Srsx"/>
    <property type="match status" value="1"/>
</dbReference>
<feature type="transmembrane region" description="Helical" evidence="12">
    <location>
        <begin position="104"/>
        <end position="126"/>
    </location>
</feature>
<dbReference type="PROSITE" id="PS00237">
    <property type="entry name" value="G_PROTEIN_RECEP_F1_1"/>
    <property type="match status" value="1"/>
</dbReference>
<dbReference type="InterPro" id="IPR009132">
    <property type="entry name" value="TAAR_fam"/>
</dbReference>
<evidence type="ECO:0000256" key="10">
    <source>
        <dbReference type="ARBA" id="ARBA00023224"/>
    </source>
</evidence>
<dbReference type="Proteomes" id="UP000472262">
    <property type="component" value="Unassembled WGS sequence"/>
</dbReference>
<organism evidence="14 15">
    <name type="scientific">Sinocyclocheilus grahami</name>
    <name type="common">Dianchi golden-line fish</name>
    <name type="synonym">Barbus grahami</name>
    <dbReference type="NCBI Taxonomy" id="75366"/>
    <lineage>
        <taxon>Eukaryota</taxon>
        <taxon>Metazoa</taxon>
        <taxon>Chordata</taxon>
        <taxon>Craniata</taxon>
        <taxon>Vertebrata</taxon>
        <taxon>Euteleostomi</taxon>
        <taxon>Actinopterygii</taxon>
        <taxon>Neopterygii</taxon>
        <taxon>Teleostei</taxon>
        <taxon>Ostariophysi</taxon>
        <taxon>Cypriniformes</taxon>
        <taxon>Cyprinidae</taxon>
        <taxon>Cyprininae</taxon>
        <taxon>Sinocyclocheilus</taxon>
    </lineage>
</organism>
<evidence type="ECO:0000256" key="11">
    <source>
        <dbReference type="RuleBase" id="RU000688"/>
    </source>
</evidence>
<dbReference type="PANTHER" id="PTHR24249">
    <property type="entry name" value="HISTAMINE RECEPTOR-RELATED G-PROTEIN COUPLED RECEPTOR"/>
    <property type="match status" value="1"/>
</dbReference>
<dbReference type="FunFam" id="1.20.1070.10:FF:000279">
    <property type="entry name" value="Trace amine-associated receptor 16f"/>
    <property type="match status" value="1"/>
</dbReference>
<evidence type="ECO:0000256" key="3">
    <source>
        <dbReference type="ARBA" id="ARBA00022692"/>
    </source>
</evidence>
<evidence type="ECO:0000256" key="7">
    <source>
        <dbReference type="ARBA" id="ARBA00023157"/>
    </source>
</evidence>
<dbReference type="OMA" id="MHNSCHG"/>
<dbReference type="InterPro" id="IPR050569">
    <property type="entry name" value="TAAR"/>
</dbReference>
<dbReference type="InterPro" id="IPR000276">
    <property type="entry name" value="GPCR_Rhodpsn"/>
</dbReference>
<keyword evidence="4 12" id="KW-1133">Transmembrane helix</keyword>
<dbReference type="InterPro" id="IPR017452">
    <property type="entry name" value="GPCR_Rhodpsn_7TM"/>
</dbReference>
<feature type="transmembrane region" description="Helical" evidence="12">
    <location>
        <begin position="147"/>
        <end position="167"/>
    </location>
</feature>
<dbReference type="PRINTS" id="PR01830">
    <property type="entry name" value="TRACEAMINER"/>
</dbReference>
<feature type="transmembrane region" description="Helical" evidence="12">
    <location>
        <begin position="67"/>
        <end position="92"/>
    </location>
</feature>
<feature type="transmembrane region" description="Helical" evidence="12">
    <location>
        <begin position="196"/>
        <end position="218"/>
    </location>
</feature>
<feature type="transmembrane region" description="Helical" evidence="12">
    <location>
        <begin position="287"/>
        <end position="310"/>
    </location>
</feature>
<evidence type="ECO:0000313" key="14">
    <source>
        <dbReference type="Ensembl" id="ENSSGRP00000017726.1"/>
    </source>
</evidence>
<comment type="similarity">
    <text evidence="11">Belongs to the G-protein coupled receptor 1 family.</text>
</comment>
<keyword evidence="7" id="KW-1015">Disulfide bond</keyword>
<protein>
    <recommendedName>
        <fullName evidence="13">G-protein coupled receptors family 1 profile domain-containing protein</fullName>
    </recommendedName>
</protein>
<proteinExistence type="inferred from homology"/>
<dbReference type="Ensembl" id="ENSSGRT00000019161.1">
    <property type="protein sequence ID" value="ENSSGRP00000017726.1"/>
    <property type="gene ID" value="ENSSGRG00000010768.1"/>
</dbReference>
<evidence type="ECO:0000256" key="9">
    <source>
        <dbReference type="ARBA" id="ARBA00023180"/>
    </source>
</evidence>
<dbReference type="SUPFAM" id="SSF81321">
    <property type="entry name" value="Family A G protein-coupled receptor-like"/>
    <property type="match status" value="1"/>
</dbReference>
<feature type="domain" description="G-protein coupled receptors family 1 profile" evidence="13">
    <location>
        <begin position="47"/>
        <end position="307"/>
    </location>
</feature>
<reference evidence="14" key="1">
    <citation type="submission" date="2025-08" db="UniProtKB">
        <authorList>
            <consortium name="Ensembl"/>
        </authorList>
    </citation>
    <scope>IDENTIFICATION</scope>
</reference>
<keyword evidence="15" id="KW-1185">Reference proteome</keyword>
<keyword evidence="5 11" id="KW-0297">G-protein coupled receptor</keyword>
<keyword evidence="6 12" id="KW-0472">Membrane</keyword>
<dbReference type="InParanoid" id="A0A672L606"/>
<accession>A0A672L606</accession>
<keyword evidence="2" id="KW-1003">Cell membrane</keyword>
<dbReference type="CDD" id="cd15055">
    <property type="entry name" value="7tmA_TAARs"/>
    <property type="match status" value="1"/>
</dbReference>
<keyword evidence="8 11" id="KW-0675">Receptor</keyword>
<comment type="subcellular location">
    <subcellularLocation>
        <location evidence="1">Cell membrane</location>
        <topology evidence="1">Multi-pass membrane protein</topology>
    </subcellularLocation>
</comment>
<dbReference type="GO" id="GO:0005886">
    <property type="term" value="C:plasma membrane"/>
    <property type="evidence" value="ECO:0007669"/>
    <property type="project" value="UniProtKB-SubCell"/>
</dbReference>
<evidence type="ECO:0000256" key="12">
    <source>
        <dbReference type="SAM" id="Phobius"/>
    </source>
</evidence>
<dbReference type="PRINTS" id="PR00237">
    <property type="entry name" value="GPCRRHODOPSN"/>
</dbReference>
<dbReference type="PROSITE" id="PS50262">
    <property type="entry name" value="G_PROTEIN_RECEP_F1_2"/>
    <property type="match status" value="1"/>
</dbReference>
<keyword evidence="10 11" id="KW-0807">Transducer</keyword>
<feature type="transmembrane region" description="Helical" evidence="12">
    <location>
        <begin position="255"/>
        <end position="275"/>
    </location>
</feature>
<evidence type="ECO:0000256" key="5">
    <source>
        <dbReference type="ARBA" id="ARBA00023040"/>
    </source>
</evidence>
<sequence length="342" mass="38756">MTDLDKQAIEYCFSNNNLSCIKEIKSQVECIVLYIFISLASVLTVFLNLLVIISISHFKQLHTPTNLLILSLAVADLLVGLIVIPLMGIRYIETCWYFGETFCSLFPFILYTVVSASLGNLVFISIDRYIAVKVPLQYSTRVTTNKAVFCIILNWLCSSIYSVIMLYDAIFSTETLITCYGDCIVTVKFEYVLTDLIVSLVAPCSVIISLYGQIFCVAKYQARLINSVTNVSKSEKKRGKCVMEGSVRRKSESKAALTLGIIVAIHLLCWIPYYILTLTENTAIPPTILYCLIWVLYVNSCVNPLIYALFYPWFRKSVIYILTFRIFQPASSRVNIFTNHHS</sequence>
<dbReference type="AlphaFoldDB" id="A0A672L606"/>